<sequence length="161" mass="17371">MSTIPPTSSADLPKTFTSKWLSLISASRGSSPHGTREGLEERANEIPTIDHTEDEATALDPSLVEAANNSAMPLSIIRRLLDPKASVTKLELDQISQAYVAFKPREHNLQQRIQELVNLSVQSPGDNPDKTYEMNAEPGQISQAITQSNLMSIAFAAGASG</sequence>
<organism evidence="1 2">
    <name type="scientific">Fusarium gaditjirri</name>
    <dbReference type="NCBI Taxonomy" id="282569"/>
    <lineage>
        <taxon>Eukaryota</taxon>
        <taxon>Fungi</taxon>
        <taxon>Dikarya</taxon>
        <taxon>Ascomycota</taxon>
        <taxon>Pezizomycotina</taxon>
        <taxon>Sordariomycetes</taxon>
        <taxon>Hypocreomycetidae</taxon>
        <taxon>Hypocreales</taxon>
        <taxon>Nectriaceae</taxon>
        <taxon>Fusarium</taxon>
        <taxon>Fusarium nisikadoi species complex</taxon>
    </lineage>
</organism>
<reference evidence="1" key="1">
    <citation type="journal article" date="2020" name="BMC Genomics">
        <title>Correction to: Identification and distribution of gene clusters required for synthesis of sphingolipid metabolism inhibitors in diverse species of the filamentous fungus Fusarium.</title>
        <authorList>
            <person name="Kim H.S."/>
            <person name="Lohmar J.M."/>
            <person name="Busman M."/>
            <person name="Brown D.W."/>
            <person name="Naumann T.A."/>
            <person name="Divon H.H."/>
            <person name="Lysoe E."/>
            <person name="Uhlig S."/>
            <person name="Proctor R.H."/>
        </authorList>
    </citation>
    <scope>NUCLEOTIDE SEQUENCE</scope>
    <source>
        <strain evidence="1">NRRL 45417</strain>
    </source>
</reference>
<keyword evidence="2" id="KW-1185">Reference proteome</keyword>
<name>A0A8H4SUC2_9HYPO</name>
<gene>
    <name evidence="1" type="ORF">FGADI_11584</name>
</gene>
<protein>
    <submittedName>
        <fullName evidence="1">Uncharacterized protein</fullName>
    </submittedName>
</protein>
<comment type="caution">
    <text evidence="1">The sequence shown here is derived from an EMBL/GenBank/DDBJ whole genome shotgun (WGS) entry which is preliminary data.</text>
</comment>
<dbReference type="AlphaFoldDB" id="A0A8H4SUC2"/>
<dbReference type="EMBL" id="JABFAI010000347">
    <property type="protein sequence ID" value="KAF4945924.1"/>
    <property type="molecule type" value="Genomic_DNA"/>
</dbReference>
<dbReference type="OrthoDB" id="4964992at2759"/>
<proteinExistence type="predicted"/>
<accession>A0A8H4SUC2</accession>
<reference evidence="1" key="2">
    <citation type="submission" date="2020-05" db="EMBL/GenBank/DDBJ databases">
        <authorList>
            <person name="Kim H.-S."/>
            <person name="Proctor R.H."/>
            <person name="Brown D.W."/>
        </authorList>
    </citation>
    <scope>NUCLEOTIDE SEQUENCE</scope>
    <source>
        <strain evidence="1">NRRL 45417</strain>
    </source>
</reference>
<evidence type="ECO:0000313" key="2">
    <source>
        <dbReference type="Proteomes" id="UP000604273"/>
    </source>
</evidence>
<dbReference type="Proteomes" id="UP000604273">
    <property type="component" value="Unassembled WGS sequence"/>
</dbReference>
<evidence type="ECO:0000313" key="1">
    <source>
        <dbReference type="EMBL" id="KAF4945924.1"/>
    </source>
</evidence>